<dbReference type="InterPro" id="IPR012341">
    <property type="entry name" value="6hp_glycosidase-like_sf"/>
</dbReference>
<accession>S0FV67</accession>
<dbReference type="InterPro" id="IPR010905">
    <property type="entry name" value="Glyco_hydro_88"/>
</dbReference>
<sequence length="373" mass="42611">MQINAFEKDLPEIAAKSAMSRHSKYLDKWCYELGLILKAVEGVWRLTGKSEYFDYIKHSADRFIDNGGNIIDYDINELNLDMVNPGKILLLLYNETSDIRYRKAAGTLRKQLDRQPRNRQGGFWHKAVYPHQMWLDGVYMSSPFYAQYALLFDEVQAFDDIANQVILLASNAKDTATGLLYHAWDESRGMKWSNDITGCSPHFWGRAMGWYAMAVVDILDFFPSTHPKRSVILEILKNLLTALVQFQDEETGLWYQVVDLPERKGNYLEASASCMFAYSYAKSISCGYLDGTFKTPLLKAYNGVLRHLTYIDDLGCMNLKNVCSVAGLGGNPYRDGSFAYYISEPVVENDYKGYGPLMLALTEIEKLRRKNLI</sequence>
<dbReference type="STRING" id="1195236.CTER_0966"/>
<proteinExistence type="predicted"/>
<dbReference type="InterPro" id="IPR052043">
    <property type="entry name" value="PolySaccharide_Degr_Enz"/>
</dbReference>
<dbReference type="GO" id="GO:0005975">
    <property type="term" value="P:carbohydrate metabolic process"/>
    <property type="evidence" value="ECO:0007669"/>
    <property type="project" value="InterPro"/>
</dbReference>
<organism evidence="2 3">
    <name type="scientific">Ruminiclostridium cellobioparum subsp. termitidis CT1112</name>
    <dbReference type="NCBI Taxonomy" id="1195236"/>
    <lineage>
        <taxon>Bacteria</taxon>
        <taxon>Bacillati</taxon>
        <taxon>Bacillota</taxon>
        <taxon>Clostridia</taxon>
        <taxon>Eubacteriales</taxon>
        <taxon>Oscillospiraceae</taxon>
        <taxon>Ruminiclostridium</taxon>
    </lineage>
</organism>
<keyword evidence="3" id="KW-1185">Reference proteome</keyword>
<gene>
    <name evidence="2" type="ORF">CTER_0966</name>
</gene>
<evidence type="ECO:0000256" key="1">
    <source>
        <dbReference type="ARBA" id="ARBA00022801"/>
    </source>
</evidence>
<dbReference type="SUPFAM" id="SSF48208">
    <property type="entry name" value="Six-hairpin glycosidases"/>
    <property type="match status" value="1"/>
</dbReference>
<dbReference type="AlphaFoldDB" id="S0FV67"/>
<dbReference type="EMBL" id="AORV01000022">
    <property type="protein sequence ID" value="EMS73064.1"/>
    <property type="molecule type" value="Genomic_DNA"/>
</dbReference>
<evidence type="ECO:0000313" key="2">
    <source>
        <dbReference type="EMBL" id="EMS73064.1"/>
    </source>
</evidence>
<comment type="caution">
    <text evidence="2">The sequence shown here is derived from an EMBL/GenBank/DDBJ whole genome shotgun (WGS) entry which is preliminary data.</text>
</comment>
<protein>
    <submittedName>
        <fullName evidence="2">Glycosyl hydrolase family 88 protein</fullName>
    </submittedName>
</protein>
<name>S0FV67_RUMCE</name>
<evidence type="ECO:0000313" key="3">
    <source>
        <dbReference type="Proteomes" id="UP000014155"/>
    </source>
</evidence>
<dbReference type="GO" id="GO:0016787">
    <property type="term" value="F:hydrolase activity"/>
    <property type="evidence" value="ECO:0007669"/>
    <property type="project" value="UniProtKB-KW"/>
</dbReference>
<dbReference type="PATRIC" id="fig|1195236.3.peg.1257"/>
<dbReference type="Proteomes" id="UP000014155">
    <property type="component" value="Unassembled WGS sequence"/>
</dbReference>
<dbReference type="PANTHER" id="PTHR33886">
    <property type="entry name" value="UNSATURATED RHAMNOGALACTURONAN HYDROLASE (EUROFUNG)"/>
    <property type="match status" value="1"/>
</dbReference>
<dbReference type="eggNOG" id="COG4225">
    <property type="taxonomic scope" value="Bacteria"/>
</dbReference>
<dbReference type="Pfam" id="PF07470">
    <property type="entry name" value="Glyco_hydro_88"/>
    <property type="match status" value="1"/>
</dbReference>
<dbReference type="RefSeq" id="WP_004624394.1">
    <property type="nucleotide sequence ID" value="NZ_AORV01000022.1"/>
</dbReference>
<dbReference type="PANTHER" id="PTHR33886:SF8">
    <property type="entry name" value="UNSATURATED RHAMNOGALACTURONAN HYDROLASE (EUROFUNG)"/>
    <property type="match status" value="1"/>
</dbReference>
<dbReference type="InterPro" id="IPR008928">
    <property type="entry name" value="6-hairpin_glycosidase_sf"/>
</dbReference>
<keyword evidence="1 2" id="KW-0378">Hydrolase</keyword>
<dbReference type="Gene3D" id="1.50.10.10">
    <property type="match status" value="1"/>
</dbReference>
<reference evidence="2 3" key="1">
    <citation type="journal article" date="2013" name="Genome Announc.">
        <title>Draft Genome Sequence of the Cellulolytic, Mesophilic, Anaerobic Bacterium Clostridium termitidis Strain CT1112 (DSM 5398).</title>
        <authorList>
            <person name="Lal S."/>
            <person name="Ramachandran U."/>
            <person name="Zhang X."/>
            <person name="Munir R."/>
            <person name="Sparling R."/>
            <person name="Levin D.B."/>
        </authorList>
    </citation>
    <scope>NUCLEOTIDE SEQUENCE [LARGE SCALE GENOMIC DNA]</scope>
    <source>
        <strain evidence="2 3">CT1112</strain>
    </source>
</reference>